<dbReference type="eggNOG" id="ENOG50349JX">
    <property type="taxonomic scope" value="Bacteria"/>
</dbReference>
<sequence>MLNIYRKLIISMVAIVVLSFTNSTINKVQAVDYIKKPSETHHQPFEPYQNPIVIPDPKPRGTVVRVKEITTYDVVVDEAKIAANSVTMADLELIEVKDKKDINFHQVDCYFYAKVKQTQTKSTNYGTSTRWREGEQFWLSDGGKYVEWEPWSEWYAGNKW</sequence>
<gene>
    <name evidence="1" type="ORF">SCABRO_02225</name>
</gene>
<comment type="caution">
    <text evidence="1">The sequence shown here is derived from an EMBL/GenBank/DDBJ whole genome shotgun (WGS) entry which is preliminary data.</text>
</comment>
<protein>
    <submittedName>
        <fullName evidence="1">Uncharacterized protein</fullName>
    </submittedName>
</protein>
<evidence type="ECO:0000313" key="2">
    <source>
        <dbReference type="Proteomes" id="UP000030652"/>
    </source>
</evidence>
<reference evidence="1 2" key="1">
    <citation type="submission" date="2014-10" db="EMBL/GenBank/DDBJ databases">
        <title>Draft genome of anammox bacterium scalindua brodae, obtained using differential coverage binning of sequence data from two enrichment reactors.</title>
        <authorList>
            <person name="Speth D.R."/>
            <person name="Russ L."/>
            <person name="Kartal B."/>
            <person name="Op den Camp H.J."/>
            <person name="Dutilh B.E."/>
            <person name="Jetten M.S."/>
        </authorList>
    </citation>
    <scope>NUCLEOTIDE SEQUENCE [LARGE SCALE GENOMIC DNA]</scope>
    <source>
        <strain evidence="1">RU1</strain>
    </source>
</reference>
<evidence type="ECO:0000313" key="1">
    <source>
        <dbReference type="EMBL" id="KHE92054.1"/>
    </source>
</evidence>
<accession>A0A0B0EHK7</accession>
<dbReference type="Proteomes" id="UP000030652">
    <property type="component" value="Unassembled WGS sequence"/>
</dbReference>
<dbReference type="AlphaFoldDB" id="A0A0B0EHK7"/>
<dbReference type="EMBL" id="JRYO01000154">
    <property type="protein sequence ID" value="KHE92054.1"/>
    <property type="molecule type" value="Genomic_DNA"/>
</dbReference>
<proteinExistence type="predicted"/>
<name>A0A0B0EHK7_9BACT</name>
<organism evidence="1 2">
    <name type="scientific">Candidatus Scalindua brodae</name>
    <dbReference type="NCBI Taxonomy" id="237368"/>
    <lineage>
        <taxon>Bacteria</taxon>
        <taxon>Pseudomonadati</taxon>
        <taxon>Planctomycetota</taxon>
        <taxon>Candidatus Brocadiia</taxon>
        <taxon>Candidatus Brocadiales</taxon>
        <taxon>Candidatus Scalinduaceae</taxon>
        <taxon>Candidatus Scalindua</taxon>
    </lineage>
</organism>